<proteinExistence type="predicted"/>
<dbReference type="AlphaFoldDB" id="A0A165NTK5"/>
<keyword evidence="4" id="KW-1185">Reference proteome</keyword>
<evidence type="ECO:0000313" key="4">
    <source>
        <dbReference type="Proteomes" id="UP000076761"/>
    </source>
</evidence>
<sequence>MNHSEAAFSIEQLLGFKVCLDFTDVTQPPLVSFESVRPPQPWQSPALCGSSPLIKFETTHLAIDGRCILKVYAIDSTSPEASALASETSLCASANAYNTDLDAQYNSRSSCSSHDALQHHLQGQAHGYTITPKMEDPNYLPISPPQSWLNLPNPLVQGYDAASGRSHTIQSTYHTGGFSLQHRHPSGDDSFMDDINMPNMSGSISISSSYPSSQSYAGHFTAMPDPRAGDFFRAFEDADTQPGLGSQSEALGFAIGDPCSRQQPEVDLSRVVYASEGSSPYHKALAGFPPALPVQSEDVDSSTGSVTPATSFYSLSERSTPEPESLNRSDARLSPTPDAPSKNATGAAAPRRRGKARNKPSYLYIYHCPHPTCTRVFRSEYTCRVHSGVHIPKPRKVIPCTQSGCLETFTRQHDRLRHEVAQHGKICEFSCSSCHRFFSSAVMLEKHKCSSYRR</sequence>
<evidence type="ECO:0000256" key="1">
    <source>
        <dbReference type="SAM" id="MobiDB-lite"/>
    </source>
</evidence>
<dbReference type="InterPro" id="IPR013087">
    <property type="entry name" value="Znf_C2H2_type"/>
</dbReference>
<name>A0A165NTK5_9AGAM</name>
<dbReference type="SMART" id="SM00355">
    <property type="entry name" value="ZnF_C2H2"/>
    <property type="match status" value="3"/>
</dbReference>
<dbReference type="InParanoid" id="A0A165NTK5"/>
<evidence type="ECO:0000313" key="3">
    <source>
        <dbReference type="EMBL" id="KZT20090.1"/>
    </source>
</evidence>
<dbReference type="Proteomes" id="UP000076761">
    <property type="component" value="Unassembled WGS sequence"/>
</dbReference>
<dbReference type="Gene3D" id="3.30.160.60">
    <property type="entry name" value="Classic Zinc Finger"/>
    <property type="match status" value="1"/>
</dbReference>
<accession>A0A165NTK5</accession>
<dbReference type="STRING" id="1314782.A0A165NTK5"/>
<gene>
    <name evidence="3" type="ORF">NEOLEDRAFT_1141174</name>
</gene>
<dbReference type="PROSITE" id="PS00028">
    <property type="entry name" value="ZINC_FINGER_C2H2_1"/>
    <property type="match status" value="1"/>
</dbReference>
<feature type="domain" description="C2H2-type" evidence="2">
    <location>
        <begin position="368"/>
        <end position="390"/>
    </location>
</feature>
<reference evidence="3 4" key="1">
    <citation type="journal article" date="2016" name="Mol. Biol. Evol.">
        <title>Comparative Genomics of Early-Diverging Mushroom-Forming Fungi Provides Insights into the Origins of Lignocellulose Decay Capabilities.</title>
        <authorList>
            <person name="Nagy L.G."/>
            <person name="Riley R."/>
            <person name="Tritt A."/>
            <person name="Adam C."/>
            <person name="Daum C."/>
            <person name="Floudas D."/>
            <person name="Sun H."/>
            <person name="Yadav J.S."/>
            <person name="Pangilinan J."/>
            <person name="Larsson K.H."/>
            <person name="Matsuura K."/>
            <person name="Barry K."/>
            <person name="Labutti K."/>
            <person name="Kuo R."/>
            <person name="Ohm R.A."/>
            <person name="Bhattacharya S.S."/>
            <person name="Shirouzu T."/>
            <person name="Yoshinaga Y."/>
            <person name="Martin F.M."/>
            <person name="Grigoriev I.V."/>
            <person name="Hibbett D.S."/>
        </authorList>
    </citation>
    <scope>NUCLEOTIDE SEQUENCE [LARGE SCALE GENOMIC DNA]</scope>
    <source>
        <strain evidence="3 4">HHB14362 ss-1</strain>
    </source>
</reference>
<dbReference type="OrthoDB" id="8117402at2759"/>
<dbReference type="EMBL" id="KV425626">
    <property type="protein sequence ID" value="KZT20090.1"/>
    <property type="molecule type" value="Genomic_DNA"/>
</dbReference>
<feature type="region of interest" description="Disordered" evidence="1">
    <location>
        <begin position="295"/>
        <end position="356"/>
    </location>
</feature>
<evidence type="ECO:0000259" key="2">
    <source>
        <dbReference type="PROSITE" id="PS00028"/>
    </source>
</evidence>
<protein>
    <recommendedName>
        <fullName evidence="2">C2H2-type domain-containing protein</fullName>
    </recommendedName>
</protein>
<organism evidence="3 4">
    <name type="scientific">Neolentinus lepideus HHB14362 ss-1</name>
    <dbReference type="NCBI Taxonomy" id="1314782"/>
    <lineage>
        <taxon>Eukaryota</taxon>
        <taxon>Fungi</taxon>
        <taxon>Dikarya</taxon>
        <taxon>Basidiomycota</taxon>
        <taxon>Agaricomycotina</taxon>
        <taxon>Agaricomycetes</taxon>
        <taxon>Gloeophyllales</taxon>
        <taxon>Gloeophyllaceae</taxon>
        <taxon>Neolentinus</taxon>
    </lineage>
</organism>
<feature type="compositionally biased region" description="Basic and acidic residues" evidence="1">
    <location>
        <begin position="319"/>
        <end position="331"/>
    </location>
</feature>
<feature type="compositionally biased region" description="Polar residues" evidence="1">
    <location>
        <begin position="301"/>
        <end position="318"/>
    </location>
</feature>